<feature type="compositionally biased region" description="Basic and acidic residues" evidence="1">
    <location>
        <begin position="46"/>
        <end position="55"/>
    </location>
</feature>
<keyword evidence="3" id="KW-1185">Reference proteome</keyword>
<reference evidence="2 3" key="1">
    <citation type="submission" date="2019-02" db="EMBL/GenBank/DDBJ databases">
        <title>Deep-cultivation of Planctomycetes and their phenomic and genomic characterization uncovers novel biology.</title>
        <authorList>
            <person name="Wiegand S."/>
            <person name="Jogler M."/>
            <person name="Boedeker C."/>
            <person name="Pinto D."/>
            <person name="Vollmers J."/>
            <person name="Rivas-Marin E."/>
            <person name="Kohn T."/>
            <person name="Peeters S.H."/>
            <person name="Heuer A."/>
            <person name="Rast P."/>
            <person name="Oberbeckmann S."/>
            <person name="Bunk B."/>
            <person name="Jeske O."/>
            <person name="Meyerdierks A."/>
            <person name="Storesund J.E."/>
            <person name="Kallscheuer N."/>
            <person name="Luecker S."/>
            <person name="Lage O.M."/>
            <person name="Pohl T."/>
            <person name="Merkel B.J."/>
            <person name="Hornburger P."/>
            <person name="Mueller R.-W."/>
            <person name="Bruemmer F."/>
            <person name="Labrenz M."/>
            <person name="Spormann A.M."/>
            <person name="Op Den Camp H."/>
            <person name="Overmann J."/>
            <person name="Amann R."/>
            <person name="Jetten M.S.M."/>
            <person name="Mascher T."/>
            <person name="Medema M.H."/>
            <person name="Devos D.P."/>
            <person name="Kaster A.-K."/>
            <person name="Ovreas L."/>
            <person name="Rohde M."/>
            <person name="Galperin M.Y."/>
            <person name="Jogler C."/>
        </authorList>
    </citation>
    <scope>NUCLEOTIDE SEQUENCE [LARGE SCALE GENOMIC DNA]</scope>
    <source>
        <strain evidence="2 3">CA85</strain>
    </source>
</reference>
<dbReference type="AlphaFoldDB" id="A0A5C5XBJ3"/>
<protein>
    <submittedName>
        <fullName evidence="2">Uncharacterized protein</fullName>
    </submittedName>
</protein>
<comment type="caution">
    <text evidence="2">The sequence shown here is derived from an EMBL/GenBank/DDBJ whole genome shotgun (WGS) entry which is preliminary data.</text>
</comment>
<name>A0A5C5XBJ3_9BACT</name>
<evidence type="ECO:0000313" key="3">
    <source>
        <dbReference type="Proteomes" id="UP000318053"/>
    </source>
</evidence>
<organism evidence="2 3">
    <name type="scientific">Allorhodopirellula solitaria</name>
    <dbReference type="NCBI Taxonomy" id="2527987"/>
    <lineage>
        <taxon>Bacteria</taxon>
        <taxon>Pseudomonadati</taxon>
        <taxon>Planctomycetota</taxon>
        <taxon>Planctomycetia</taxon>
        <taxon>Pirellulales</taxon>
        <taxon>Pirellulaceae</taxon>
        <taxon>Allorhodopirellula</taxon>
    </lineage>
</organism>
<sequence length="86" mass="9774">MRRFVDPFGGRWQQLAWWFVAPFTPRGRPVEPALPLLESGRQASEVNEKHSEHFTSQKKHERRMQTLAGGKTVQTAPAKPVPLVAI</sequence>
<dbReference type="Proteomes" id="UP000318053">
    <property type="component" value="Unassembled WGS sequence"/>
</dbReference>
<proteinExistence type="predicted"/>
<gene>
    <name evidence="2" type="ORF">CA85_39880</name>
</gene>
<dbReference type="EMBL" id="SJPK01000011">
    <property type="protein sequence ID" value="TWT59292.1"/>
    <property type="molecule type" value="Genomic_DNA"/>
</dbReference>
<feature type="region of interest" description="Disordered" evidence="1">
    <location>
        <begin position="41"/>
        <end position="86"/>
    </location>
</feature>
<accession>A0A5C5XBJ3</accession>
<evidence type="ECO:0000256" key="1">
    <source>
        <dbReference type="SAM" id="MobiDB-lite"/>
    </source>
</evidence>
<evidence type="ECO:0000313" key="2">
    <source>
        <dbReference type="EMBL" id="TWT59292.1"/>
    </source>
</evidence>